<keyword evidence="5" id="KW-1185">Reference proteome</keyword>
<evidence type="ECO:0000313" key="5">
    <source>
        <dbReference type="Proteomes" id="UP000711995"/>
    </source>
</evidence>
<comment type="caution">
    <text evidence="4">The sequence shown here is derived from an EMBL/GenBank/DDBJ whole genome shotgun (WGS) entry which is preliminary data.</text>
</comment>
<dbReference type="PANTHER" id="PTHR11908">
    <property type="entry name" value="XANTHINE DEHYDROGENASE"/>
    <property type="match status" value="1"/>
</dbReference>
<dbReference type="InterPro" id="IPR008274">
    <property type="entry name" value="AldOxase/xan_DH_MoCoBD1"/>
</dbReference>
<dbReference type="SUPFAM" id="SSF56003">
    <property type="entry name" value="Molybdenum cofactor-binding domain"/>
    <property type="match status" value="1"/>
</dbReference>
<dbReference type="InterPro" id="IPR036856">
    <property type="entry name" value="Ald_Oxase/Xan_DH_a/b_sf"/>
</dbReference>
<evidence type="ECO:0000256" key="1">
    <source>
        <dbReference type="ARBA" id="ARBA00022505"/>
    </source>
</evidence>
<protein>
    <submittedName>
        <fullName evidence="4">Molybdopterin-dependent oxidoreductase</fullName>
    </submittedName>
</protein>
<dbReference type="Proteomes" id="UP000711995">
    <property type="component" value="Unassembled WGS sequence"/>
</dbReference>
<accession>A0A968KTX4</accession>
<evidence type="ECO:0000256" key="2">
    <source>
        <dbReference type="ARBA" id="ARBA00023002"/>
    </source>
</evidence>
<organism evidence="4 5">
    <name type="scientific">Entomospira entomophila</name>
    <dbReference type="NCBI Taxonomy" id="2719988"/>
    <lineage>
        <taxon>Bacteria</taxon>
        <taxon>Pseudomonadati</taxon>
        <taxon>Spirochaetota</taxon>
        <taxon>Spirochaetia</taxon>
        <taxon>Spirochaetales</taxon>
        <taxon>Spirochaetaceae</taxon>
        <taxon>Entomospira</taxon>
    </lineage>
</organism>
<dbReference type="SUPFAM" id="SSF54665">
    <property type="entry name" value="CO dehydrogenase molybdoprotein N-domain-like"/>
    <property type="match status" value="1"/>
</dbReference>
<feature type="domain" description="Aldehyde oxidase/xanthine dehydrogenase first molybdopterin binding" evidence="3">
    <location>
        <begin position="130"/>
        <end position="344"/>
    </location>
</feature>
<dbReference type="GO" id="GO:0005506">
    <property type="term" value="F:iron ion binding"/>
    <property type="evidence" value="ECO:0007669"/>
    <property type="project" value="InterPro"/>
</dbReference>
<dbReference type="AlphaFoldDB" id="A0A968KTX4"/>
<keyword evidence="1" id="KW-0500">Molybdenum</keyword>
<dbReference type="InterPro" id="IPR037165">
    <property type="entry name" value="AldOxase/xan_DH_Mopterin-bd_sf"/>
</dbReference>
<dbReference type="RefSeq" id="WP_167700399.1">
    <property type="nucleotide sequence ID" value="NZ_CP118174.1"/>
</dbReference>
<dbReference type="Pfam" id="PF02738">
    <property type="entry name" value="MoCoBD_1"/>
    <property type="match status" value="1"/>
</dbReference>
<dbReference type="PANTHER" id="PTHR11908:SF132">
    <property type="entry name" value="ALDEHYDE OXIDASE 1-RELATED"/>
    <property type="match status" value="1"/>
</dbReference>
<dbReference type="Gene3D" id="3.90.1170.50">
    <property type="entry name" value="Aldehyde oxidase/xanthine dehydrogenase, a/b hammerhead"/>
    <property type="match status" value="1"/>
</dbReference>
<reference evidence="4 5" key="1">
    <citation type="submission" date="2020-03" db="EMBL/GenBank/DDBJ databases">
        <title>Spirochaetal bacteria isolated from arthropods constitute a novel genus Entomospira genus novum within the order Spirochaetales.</title>
        <authorList>
            <person name="Grana-Miraglia L."/>
            <person name="Sikutova S."/>
            <person name="Fingerle V."/>
            <person name="Sing A."/>
            <person name="Castillo-Ramirez S."/>
            <person name="Margos G."/>
            <person name="Rudolf I."/>
        </authorList>
    </citation>
    <scope>NUCLEOTIDE SEQUENCE [LARGE SCALE GENOMIC DNA]</scope>
    <source>
        <strain evidence="4 5">BR193</strain>
    </source>
</reference>
<sequence>MQCQSQQYSGVYSMQIAHTAQQVVLPMTAHYAGNFSIQSTLSGDEYLLAKDFMTGDSCIQLGMEKIPLLAQQRADYEGQPIALILAPTIWQANIHRQSLHVTYEGKPRFKFDMIKSQNAPHESSRGEIVVQRKVNRGFNLDYIFDSAYETQKKKYHIEGTVLNLEDSLGAFCCYEESKIIVYLISPWPQRVKESLVKVFDLQPNSIEVRSCKGAVPQDLFGVHAHLAACYVVGALLKTGKSSRLILSGRRPFFSSNIGGNLHIEIAAARNKEGALLALRCHAVFHAGAFAIALDEVIDRMVWAFGVRYRKIALGIDIEARRTQEEPALPESTFGVAGVNYVLELFLSTFYASERHRSIKEWTSVLYGKGDIDVFNHEWKHDTSYIAIIKKLHAISDYTRKYDAYQQESILRKNGKMRHPLEPYRGIAMALGEIPSGFLRHHYAYAWIEMVLVSSTRLIVKTNAFSLNESIHKIWSQFVSKQLRIEQCYIEFYTASGAPLEISPNSQRELGSMLGSNVHQVMMLLEDACSELQKRRFREHLPISVVMQDRRYRRWKEHQFEGAILDRTSRIGIVSEVEVDTHTLNVYTRSLYVVADAGRILLSSAAMNQVYLDIEKTLHVLSHLHARTREERDYPDVNIARTVLMPERIDIDFLEKRQRPGSKSRALSGLVQTVLPVAHIQAVNQALGSHISYMSLQNEAIYLQHQWLGILDTIKHRTEEGG</sequence>
<proteinExistence type="predicted"/>
<dbReference type="GO" id="GO:0016491">
    <property type="term" value="F:oxidoreductase activity"/>
    <property type="evidence" value="ECO:0007669"/>
    <property type="project" value="UniProtKB-KW"/>
</dbReference>
<evidence type="ECO:0000313" key="4">
    <source>
        <dbReference type="EMBL" id="NIZ40816.1"/>
    </source>
</evidence>
<keyword evidence="2" id="KW-0560">Oxidoreductase</keyword>
<gene>
    <name evidence="4" type="ORF">HCT14_04770</name>
</gene>
<dbReference type="Gene3D" id="3.30.365.10">
    <property type="entry name" value="Aldehyde oxidase/xanthine dehydrogenase, molybdopterin binding domain"/>
    <property type="match status" value="3"/>
</dbReference>
<dbReference type="EMBL" id="JAATLJ010000001">
    <property type="protein sequence ID" value="NIZ40816.1"/>
    <property type="molecule type" value="Genomic_DNA"/>
</dbReference>
<dbReference type="InterPro" id="IPR016208">
    <property type="entry name" value="Ald_Oxase/xanthine_DH-like"/>
</dbReference>
<name>A0A968KTX4_9SPIO</name>
<evidence type="ECO:0000259" key="3">
    <source>
        <dbReference type="Pfam" id="PF02738"/>
    </source>
</evidence>